<dbReference type="Proteomes" id="UP000441354">
    <property type="component" value="Unassembled WGS sequence"/>
</dbReference>
<dbReference type="SUPFAM" id="SSF55469">
    <property type="entry name" value="FMN-dependent nitroreductase-like"/>
    <property type="match status" value="1"/>
</dbReference>
<evidence type="ECO:0000313" key="8">
    <source>
        <dbReference type="Proteomes" id="UP000441354"/>
    </source>
</evidence>
<evidence type="ECO:0000259" key="6">
    <source>
        <dbReference type="Pfam" id="PF00881"/>
    </source>
</evidence>
<dbReference type="InterPro" id="IPR029479">
    <property type="entry name" value="Nitroreductase"/>
</dbReference>
<dbReference type="PANTHER" id="PTHR43425">
    <property type="entry name" value="OXYGEN-INSENSITIVE NADPH NITROREDUCTASE"/>
    <property type="match status" value="1"/>
</dbReference>
<keyword evidence="3 5" id="KW-0288">FMN</keyword>
<dbReference type="Gene3D" id="3.40.109.10">
    <property type="entry name" value="NADH Oxidase"/>
    <property type="match status" value="1"/>
</dbReference>
<dbReference type="EMBL" id="WBOT01000006">
    <property type="protein sequence ID" value="KAB2331073.1"/>
    <property type="molecule type" value="Genomic_DNA"/>
</dbReference>
<dbReference type="OrthoDB" id="9775805at2"/>
<dbReference type="PANTHER" id="PTHR43425:SF3">
    <property type="entry name" value="NADPH-DEPENDENT OXIDOREDUCTASE"/>
    <property type="match status" value="1"/>
</dbReference>
<protein>
    <submittedName>
        <fullName evidence="7">Oxygen-insensitive NADPH nitroreductase</fullName>
        <ecNumber evidence="7">1.5.1.38</ecNumber>
    </submittedName>
</protein>
<evidence type="ECO:0000256" key="2">
    <source>
        <dbReference type="ARBA" id="ARBA00022630"/>
    </source>
</evidence>
<reference evidence="7 8" key="1">
    <citation type="journal article" date="2014" name="Arch. Microbiol.">
        <title>Bacillus mesophilum sp. nov., strain IITR-54T, a novel 4-chlorobiphenyl dechlorinating bacterium.</title>
        <authorList>
            <person name="Manickam N."/>
            <person name="Singh N.K."/>
            <person name="Bajaj A."/>
            <person name="Kumar R.M."/>
            <person name="Kaur G."/>
            <person name="Kaur N."/>
            <person name="Bala M."/>
            <person name="Kumar A."/>
            <person name="Mayilraj S."/>
        </authorList>
    </citation>
    <scope>NUCLEOTIDE SEQUENCE [LARGE SCALE GENOMIC DNA]</scope>
    <source>
        <strain evidence="7 8">IITR-54</strain>
    </source>
</reference>
<name>A0A7V7RJN8_9BACI</name>
<sequence length="249" mass="28339">MNETIKLLQNHRSVRFFEDKPLSEEQIKAIVVSAQAASTSSFIQAYSIIGVTDQDKKDQLAALAGGQEYVAKNGHFFVFCADLHRHELIGELEKKDVLPSIESTEKFMVALIDAALAAQNAAIAAESMGLGICYIGGIRNNLDAVSQLLKTPKRVIPLFGMTVGYPQKENEQKPRLPFEHIYHENEYNQDTEAYKKQLSIFDEIISEYYQERTDGKRSDTWTGQMAQMLEKQTRMYMKEFVKKQGFDLR</sequence>
<dbReference type="RefSeq" id="WP_151575454.1">
    <property type="nucleotide sequence ID" value="NZ_WBOT01000006.1"/>
</dbReference>
<evidence type="ECO:0000256" key="1">
    <source>
        <dbReference type="ARBA" id="ARBA00008366"/>
    </source>
</evidence>
<gene>
    <name evidence="7" type="primary">nfsA</name>
    <name evidence="7" type="ORF">F7732_17855</name>
</gene>
<keyword evidence="4 5" id="KW-0560">Oxidoreductase</keyword>
<dbReference type="EC" id="1.5.1.38" evidence="7"/>
<evidence type="ECO:0000256" key="5">
    <source>
        <dbReference type="PIRNR" id="PIRNR005426"/>
    </source>
</evidence>
<feature type="domain" description="Nitroreductase" evidence="6">
    <location>
        <begin position="9"/>
        <end position="165"/>
    </location>
</feature>
<dbReference type="AlphaFoldDB" id="A0A7V7RJN8"/>
<keyword evidence="8" id="KW-1185">Reference proteome</keyword>
<dbReference type="InterPro" id="IPR016446">
    <property type="entry name" value="Flavin_OxRdtase_Frp"/>
</dbReference>
<keyword evidence="5" id="KW-0521">NADP</keyword>
<dbReference type="NCBIfam" id="NF008033">
    <property type="entry name" value="PRK10765.1"/>
    <property type="match status" value="1"/>
</dbReference>
<evidence type="ECO:0000256" key="4">
    <source>
        <dbReference type="ARBA" id="ARBA00023002"/>
    </source>
</evidence>
<dbReference type="Pfam" id="PF00881">
    <property type="entry name" value="Nitroreductase"/>
    <property type="match status" value="1"/>
</dbReference>
<proteinExistence type="inferred from homology"/>
<organism evidence="7 8">
    <name type="scientific">Bacillus mesophilum</name>
    <dbReference type="NCBI Taxonomy" id="1071718"/>
    <lineage>
        <taxon>Bacteria</taxon>
        <taxon>Bacillati</taxon>
        <taxon>Bacillota</taxon>
        <taxon>Bacilli</taxon>
        <taxon>Bacillales</taxon>
        <taxon>Bacillaceae</taxon>
        <taxon>Bacillus</taxon>
    </lineage>
</organism>
<dbReference type="GO" id="GO:0052873">
    <property type="term" value="F:FMN reductase (NADPH) activity"/>
    <property type="evidence" value="ECO:0007669"/>
    <property type="project" value="UniProtKB-EC"/>
</dbReference>
<dbReference type="CDD" id="cd02146">
    <property type="entry name" value="NfsA-like"/>
    <property type="match status" value="1"/>
</dbReference>
<comment type="similarity">
    <text evidence="1 5">Belongs to the flavin oxidoreductase frp family.</text>
</comment>
<evidence type="ECO:0000256" key="3">
    <source>
        <dbReference type="ARBA" id="ARBA00022643"/>
    </source>
</evidence>
<accession>A0A7V7RJN8</accession>
<dbReference type="InterPro" id="IPR000415">
    <property type="entry name" value="Nitroreductase-like"/>
</dbReference>
<evidence type="ECO:0000313" key="7">
    <source>
        <dbReference type="EMBL" id="KAB2331073.1"/>
    </source>
</evidence>
<comment type="caution">
    <text evidence="7">The sequence shown here is derived from an EMBL/GenBank/DDBJ whole genome shotgun (WGS) entry which is preliminary data.</text>
</comment>
<keyword evidence="2 5" id="KW-0285">Flavoprotein</keyword>
<dbReference type="PIRSF" id="PIRSF005426">
    <property type="entry name" value="Frp"/>
    <property type="match status" value="1"/>
</dbReference>